<proteinExistence type="predicted"/>
<organism evidence="1 2">
    <name type="scientific">Thlaspi arvense</name>
    <name type="common">Field penny-cress</name>
    <dbReference type="NCBI Taxonomy" id="13288"/>
    <lineage>
        <taxon>Eukaryota</taxon>
        <taxon>Viridiplantae</taxon>
        <taxon>Streptophyta</taxon>
        <taxon>Embryophyta</taxon>
        <taxon>Tracheophyta</taxon>
        <taxon>Spermatophyta</taxon>
        <taxon>Magnoliopsida</taxon>
        <taxon>eudicotyledons</taxon>
        <taxon>Gunneridae</taxon>
        <taxon>Pentapetalae</taxon>
        <taxon>rosids</taxon>
        <taxon>malvids</taxon>
        <taxon>Brassicales</taxon>
        <taxon>Brassicaceae</taxon>
        <taxon>Thlaspideae</taxon>
        <taxon>Thlaspi</taxon>
    </lineage>
</organism>
<gene>
    <name evidence="1" type="ORF">TAV2_LOCUS14588</name>
</gene>
<dbReference type="EMBL" id="OU466860">
    <property type="protein sequence ID" value="CAH2061245.1"/>
    <property type="molecule type" value="Genomic_DNA"/>
</dbReference>
<name>A0AAU9SF52_THLAR</name>
<dbReference type="Proteomes" id="UP000836841">
    <property type="component" value="Chromosome 4"/>
</dbReference>
<evidence type="ECO:0000313" key="1">
    <source>
        <dbReference type="EMBL" id="CAH2061245.1"/>
    </source>
</evidence>
<sequence>MQRVVFFSGIHGLFLQIWPDFGGCELDLYFTGSESCFGLQASFYFVEFALEVLVIDGCRGDLLYGFF</sequence>
<evidence type="ECO:0000313" key="2">
    <source>
        <dbReference type="Proteomes" id="UP000836841"/>
    </source>
</evidence>
<keyword evidence="2" id="KW-1185">Reference proteome</keyword>
<dbReference type="AlphaFoldDB" id="A0AAU9SF52"/>
<accession>A0AAU9SF52</accession>
<reference evidence="1 2" key="1">
    <citation type="submission" date="2022-03" db="EMBL/GenBank/DDBJ databases">
        <authorList>
            <person name="Nunn A."/>
            <person name="Chopra R."/>
            <person name="Nunn A."/>
            <person name="Contreras Garrido A."/>
        </authorList>
    </citation>
    <scope>NUCLEOTIDE SEQUENCE [LARGE SCALE GENOMIC DNA]</scope>
</reference>
<protein>
    <submittedName>
        <fullName evidence="1">Uncharacterized protein</fullName>
    </submittedName>
</protein>